<name>I9W2V7_HELPX</name>
<accession>I9W2V7</accession>
<dbReference type="EMBL" id="AKPJ01000001">
    <property type="protein sequence ID" value="EJC00292.1"/>
    <property type="molecule type" value="Genomic_DNA"/>
</dbReference>
<dbReference type="Proteomes" id="UP000004326">
    <property type="component" value="Unassembled WGS sequence"/>
</dbReference>
<sequence length="39" mass="4433">MPKASDNFKNEKIFFSVFSDYLVENLALIQAVISKKALL</sequence>
<dbReference type="PATRIC" id="fig|992073.3.peg.989"/>
<proteinExistence type="predicted"/>
<dbReference type="AlphaFoldDB" id="I9W2V7"/>
<evidence type="ECO:0000313" key="2">
    <source>
        <dbReference type="Proteomes" id="UP000004326"/>
    </source>
</evidence>
<comment type="caution">
    <text evidence="1">The sequence shown here is derived from an EMBL/GenBank/DDBJ whole genome shotgun (WGS) entry which is preliminary data.</text>
</comment>
<protein>
    <submittedName>
        <fullName evidence="1">Uncharacterized protein</fullName>
    </submittedName>
</protein>
<reference evidence="1 2" key="1">
    <citation type="journal article" date="2013" name="Pathog. Dis.">
        <title>Genome sequences of 65 Helicobacter pylori strains isolated from asymptomatic individuals and patients with gastric cancer, peptic ulcer disease, or gastritis.</title>
        <authorList>
            <person name="Blanchard T.G."/>
            <person name="Czinn S.J."/>
            <person name="Correa P."/>
            <person name="Nakazawa T."/>
            <person name="Keelan M."/>
            <person name="Morningstar L."/>
            <person name="Santana-Cruz I."/>
            <person name="Maroo A."/>
            <person name="McCracken C."/>
            <person name="Shefchek K."/>
            <person name="Daugherty S."/>
            <person name="Song Y."/>
            <person name="Fraser C.M."/>
            <person name="Fricke W.F."/>
        </authorList>
    </citation>
    <scope>NUCLEOTIDE SEQUENCE [LARGE SCALE GENOMIC DNA]</scope>
    <source>
        <strain evidence="1 2">Hp P-2</strain>
    </source>
</reference>
<evidence type="ECO:0000313" key="1">
    <source>
        <dbReference type="EMBL" id="EJC00292.1"/>
    </source>
</evidence>
<gene>
    <name evidence="1" type="ORF">HPHPP2_1006</name>
</gene>
<organism evidence="1 2">
    <name type="scientific">Helicobacter pylori Hp P-2</name>
    <dbReference type="NCBI Taxonomy" id="992073"/>
    <lineage>
        <taxon>Bacteria</taxon>
        <taxon>Pseudomonadati</taxon>
        <taxon>Campylobacterota</taxon>
        <taxon>Epsilonproteobacteria</taxon>
        <taxon>Campylobacterales</taxon>
        <taxon>Helicobacteraceae</taxon>
        <taxon>Helicobacter</taxon>
    </lineage>
</organism>